<evidence type="ECO:0008006" key="3">
    <source>
        <dbReference type="Google" id="ProtNLM"/>
    </source>
</evidence>
<evidence type="ECO:0000313" key="1">
    <source>
        <dbReference type="EMBL" id="GFH20494.1"/>
    </source>
</evidence>
<dbReference type="Gene3D" id="1.10.287.110">
    <property type="entry name" value="DnaJ domain"/>
    <property type="match status" value="1"/>
</dbReference>
<name>A0A699ZP28_HAELA</name>
<proteinExistence type="predicted"/>
<dbReference type="InterPro" id="IPR001623">
    <property type="entry name" value="DnaJ_domain"/>
</dbReference>
<sequence length="96" mass="10503">MAAGLRTSSAACCLALNTTPSDLQYTISSLLHSHAAHCMQDTQLSLAAVRAAFHRCALRFHPDRFSVAVDLSERTVAEQRFKAANMAWEALKPICQ</sequence>
<protein>
    <recommendedName>
        <fullName evidence="3">J domain-containing protein</fullName>
    </recommendedName>
</protein>
<dbReference type="CDD" id="cd06257">
    <property type="entry name" value="DnaJ"/>
    <property type="match status" value="1"/>
</dbReference>
<dbReference type="AlphaFoldDB" id="A0A699ZP28"/>
<evidence type="ECO:0000313" key="2">
    <source>
        <dbReference type="Proteomes" id="UP000485058"/>
    </source>
</evidence>
<organism evidence="1 2">
    <name type="scientific">Haematococcus lacustris</name>
    <name type="common">Green alga</name>
    <name type="synonym">Haematococcus pluvialis</name>
    <dbReference type="NCBI Taxonomy" id="44745"/>
    <lineage>
        <taxon>Eukaryota</taxon>
        <taxon>Viridiplantae</taxon>
        <taxon>Chlorophyta</taxon>
        <taxon>core chlorophytes</taxon>
        <taxon>Chlorophyceae</taxon>
        <taxon>CS clade</taxon>
        <taxon>Chlamydomonadales</taxon>
        <taxon>Haematococcaceae</taxon>
        <taxon>Haematococcus</taxon>
    </lineage>
</organism>
<comment type="caution">
    <text evidence="1">The sequence shown here is derived from an EMBL/GenBank/DDBJ whole genome shotgun (WGS) entry which is preliminary data.</text>
</comment>
<dbReference type="SUPFAM" id="SSF46565">
    <property type="entry name" value="Chaperone J-domain"/>
    <property type="match status" value="1"/>
</dbReference>
<keyword evidence="2" id="KW-1185">Reference proteome</keyword>
<dbReference type="EMBL" id="BLLF01001646">
    <property type="protein sequence ID" value="GFH20494.1"/>
    <property type="molecule type" value="Genomic_DNA"/>
</dbReference>
<reference evidence="1 2" key="1">
    <citation type="submission" date="2020-02" db="EMBL/GenBank/DDBJ databases">
        <title>Draft genome sequence of Haematococcus lacustris strain NIES-144.</title>
        <authorList>
            <person name="Morimoto D."/>
            <person name="Nakagawa S."/>
            <person name="Yoshida T."/>
            <person name="Sawayama S."/>
        </authorList>
    </citation>
    <scope>NUCLEOTIDE SEQUENCE [LARGE SCALE GENOMIC DNA]</scope>
    <source>
        <strain evidence="1 2">NIES-144</strain>
    </source>
</reference>
<accession>A0A699ZP28</accession>
<dbReference type="Proteomes" id="UP000485058">
    <property type="component" value="Unassembled WGS sequence"/>
</dbReference>
<gene>
    <name evidence="1" type="ORF">HaLaN_17624</name>
</gene>
<dbReference type="InterPro" id="IPR036869">
    <property type="entry name" value="J_dom_sf"/>
</dbReference>